<dbReference type="PANTHER" id="PTHR11188">
    <property type="entry name" value="ARRESTIN DOMAIN CONTAINING PROTEIN"/>
    <property type="match status" value="1"/>
</dbReference>
<evidence type="ECO:0000313" key="3">
    <source>
        <dbReference type="EnsemblMetazoa" id="XP_038067528.1"/>
    </source>
</evidence>
<dbReference type="GO" id="GO:0015031">
    <property type="term" value="P:protein transport"/>
    <property type="evidence" value="ECO:0007669"/>
    <property type="project" value="TreeGrafter"/>
</dbReference>
<dbReference type="InterPro" id="IPR014756">
    <property type="entry name" value="Ig_E-set"/>
</dbReference>
<comment type="similarity">
    <text evidence="1">Belongs to the arrestin family.</text>
</comment>
<feature type="domain" description="Arrestin C-terminal-like" evidence="2">
    <location>
        <begin position="185"/>
        <end position="312"/>
    </location>
</feature>
<dbReference type="Gene3D" id="2.60.40.640">
    <property type="match status" value="2"/>
</dbReference>
<dbReference type="OrthoDB" id="7785529at2759"/>
<dbReference type="GeneID" id="119737329"/>
<dbReference type="Pfam" id="PF00339">
    <property type="entry name" value="Arrestin_N"/>
    <property type="match status" value="1"/>
</dbReference>
<accession>A0A914AV13</accession>
<evidence type="ECO:0000259" key="2">
    <source>
        <dbReference type="SMART" id="SM01017"/>
    </source>
</evidence>
<evidence type="ECO:0000256" key="1">
    <source>
        <dbReference type="ARBA" id="ARBA00005298"/>
    </source>
</evidence>
<dbReference type="RefSeq" id="XP_038067528.1">
    <property type="nucleotide sequence ID" value="XM_038211600.1"/>
</dbReference>
<dbReference type="InterPro" id="IPR011021">
    <property type="entry name" value="Arrestin-like_N"/>
</dbReference>
<dbReference type="Pfam" id="PF02752">
    <property type="entry name" value="Arrestin_C"/>
    <property type="match status" value="1"/>
</dbReference>
<dbReference type="Proteomes" id="UP000887568">
    <property type="component" value="Unplaced"/>
</dbReference>
<organism evidence="3 4">
    <name type="scientific">Patiria miniata</name>
    <name type="common">Bat star</name>
    <name type="synonym">Asterina miniata</name>
    <dbReference type="NCBI Taxonomy" id="46514"/>
    <lineage>
        <taxon>Eukaryota</taxon>
        <taxon>Metazoa</taxon>
        <taxon>Echinodermata</taxon>
        <taxon>Eleutherozoa</taxon>
        <taxon>Asterozoa</taxon>
        <taxon>Asteroidea</taxon>
        <taxon>Valvatacea</taxon>
        <taxon>Valvatida</taxon>
        <taxon>Asterinidae</taxon>
        <taxon>Patiria</taxon>
    </lineage>
</organism>
<dbReference type="AlphaFoldDB" id="A0A914AV13"/>
<evidence type="ECO:0000313" key="4">
    <source>
        <dbReference type="Proteomes" id="UP000887568"/>
    </source>
</evidence>
<dbReference type="InterPro" id="IPR014752">
    <property type="entry name" value="Arrestin-like_C"/>
</dbReference>
<reference evidence="3" key="1">
    <citation type="submission" date="2022-11" db="UniProtKB">
        <authorList>
            <consortium name="EnsemblMetazoa"/>
        </authorList>
    </citation>
    <scope>IDENTIFICATION</scope>
</reference>
<dbReference type="SMART" id="SM01017">
    <property type="entry name" value="Arrestin_C"/>
    <property type="match status" value="1"/>
</dbReference>
<dbReference type="SUPFAM" id="SSF81296">
    <property type="entry name" value="E set domains"/>
    <property type="match status" value="2"/>
</dbReference>
<dbReference type="InterPro" id="IPR050357">
    <property type="entry name" value="Arrestin_domain-protein"/>
</dbReference>
<dbReference type="GO" id="GO:0005737">
    <property type="term" value="C:cytoplasm"/>
    <property type="evidence" value="ECO:0007669"/>
    <property type="project" value="TreeGrafter"/>
</dbReference>
<name>A0A914AV13_PATMI</name>
<protein>
    <recommendedName>
        <fullName evidence="2">Arrestin C-terminal-like domain-containing protein</fullName>
    </recommendedName>
</protein>
<dbReference type="EnsemblMetazoa" id="XM_038211600.1">
    <property type="protein sequence ID" value="XP_038067528.1"/>
    <property type="gene ID" value="LOC119737329"/>
</dbReference>
<sequence>MGKLKRLQIAFDGDVVEYSPGDFIRGQAIMEIDPTKDGKGFEDINGIWMWFRGGAKTEFVPKNDSENVAASEECYFSDTLAVFGTGQHGRFPVDRTLLPGRHVFPFEFQIPNNQGLPQSFEGKSGHVRYFAKLVVSRNKTFYDKLNKEEKRFRLKRPTVDLSLKRRAEVAVHRDTTVATCCGCSDDVESIISLGLPRQGFLPGETIYVIGHVDNHTANENIRFRATFMQKITYKARRYQISTQKVTLSEQASQIGCPKGRITEFTLGPLLIPPDVPVSDLPGCNLIDIDYSVKCYTTGCKEVFPVMIGTVRSAAAHPPVISTAPPLNAMGDYGRWQTQTARENEYVNDCPPPSYEETVFHTLAIPRLISTNVQRIRLILISQSII</sequence>
<dbReference type="InterPro" id="IPR011022">
    <property type="entry name" value="Arrestin_C-like"/>
</dbReference>
<keyword evidence="4" id="KW-1185">Reference proteome</keyword>
<proteinExistence type="inferred from homology"/>
<dbReference type="PANTHER" id="PTHR11188:SF176">
    <property type="entry name" value="ARRESTIN DOMAIN-CONTAINING PROTEIN 1"/>
    <property type="match status" value="1"/>
</dbReference>
<dbReference type="OMA" id="GTIPAHR"/>